<protein>
    <submittedName>
        <fullName evidence="2">BPTI/Kunitz inhibitor domain-containing protein</fullName>
    </submittedName>
</protein>
<sequence length="341" mass="37206">NANNFVSRAACAESCQEFVNPCGDGQPLASIDGEVTYCSPQNKNICPVGYYCHVGSGADSTVCCPGPVNPCLLSMEVGRGSSSLPRYYFNQFTRQCQQFIYSGRNGNANNFISSEACRQTCPEFNNPCSNGGMPFQPNNRAVFHCDSSTPCPHDYYCHHGIDSITTVCCPIISEAPPCELPALAGTGQSSVTRYYYNTQVGQCIPFIYSGLGGNQNNFVSMQDCINSCSMAQPYLSSSISCNGGNCQHPQPPPSYPSPFGLRMHKFVNQQPLNNMEGNENFLEHFIQNSKRRKVCPQGEALITQNGDPIRCNIHDIHPCPNRDYVCNLNAAGEAFCCPDPS</sequence>
<dbReference type="Proteomes" id="UP000887579">
    <property type="component" value="Unplaced"/>
</dbReference>
<dbReference type="WBParaSite" id="ES5_v2.g12332.t1">
    <property type="protein sequence ID" value="ES5_v2.g12332.t1"/>
    <property type="gene ID" value="ES5_v2.g12332"/>
</dbReference>
<accession>A0AC34F5T8</accession>
<evidence type="ECO:0000313" key="2">
    <source>
        <dbReference type="WBParaSite" id="ES5_v2.g12332.t1"/>
    </source>
</evidence>
<organism evidence="1 2">
    <name type="scientific">Panagrolaimus sp. ES5</name>
    <dbReference type="NCBI Taxonomy" id="591445"/>
    <lineage>
        <taxon>Eukaryota</taxon>
        <taxon>Metazoa</taxon>
        <taxon>Ecdysozoa</taxon>
        <taxon>Nematoda</taxon>
        <taxon>Chromadorea</taxon>
        <taxon>Rhabditida</taxon>
        <taxon>Tylenchina</taxon>
        <taxon>Panagrolaimomorpha</taxon>
        <taxon>Panagrolaimoidea</taxon>
        <taxon>Panagrolaimidae</taxon>
        <taxon>Panagrolaimus</taxon>
    </lineage>
</organism>
<name>A0AC34F5T8_9BILA</name>
<evidence type="ECO:0000313" key="1">
    <source>
        <dbReference type="Proteomes" id="UP000887579"/>
    </source>
</evidence>
<reference evidence="2" key="1">
    <citation type="submission" date="2022-11" db="UniProtKB">
        <authorList>
            <consortium name="WormBaseParasite"/>
        </authorList>
    </citation>
    <scope>IDENTIFICATION</scope>
</reference>
<proteinExistence type="predicted"/>